<dbReference type="SMART" id="SM00747">
    <property type="entry name" value="CFEM"/>
    <property type="match status" value="1"/>
</dbReference>
<organism evidence="12 13">
    <name type="scientific">Cadophora malorum</name>
    <dbReference type="NCBI Taxonomy" id="108018"/>
    <lineage>
        <taxon>Eukaryota</taxon>
        <taxon>Fungi</taxon>
        <taxon>Dikarya</taxon>
        <taxon>Ascomycota</taxon>
        <taxon>Pezizomycotina</taxon>
        <taxon>Leotiomycetes</taxon>
        <taxon>Helotiales</taxon>
        <taxon>Ploettnerulaceae</taxon>
        <taxon>Cadophora</taxon>
    </lineage>
</organism>
<keyword evidence="5" id="KW-0325">Glycoprotein</keyword>
<evidence type="ECO:0000256" key="3">
    <source>
        <dbReference type="ARBA" id="ARBA00010031"/>
    </source>
</evidence>
<dbReference type="GO" id="GO:0005576">
    <property type="term" value="C:extracellular region"/>
    <property type="evidence" value="ECO:0007669"/>
    <property type="project" value="UniProtKB-SubCell"/>
</dbReference>
<feature type="domain" description="CFEM" evidence="11">
    <location>
        <begin position="3"/>
        <end position="116"/>
    </location>
</feature>
<proteinExistence type="inferred from homology"/>
<keyword evidence="13" id="KW-1185">Reference proteome</keyword>
<dbReference type="InterPro" id="IPR008427">
    <property type="entry name" value="Extracellular_membr_CFEM_dom"/>
</dbReference>
<reference evidence="12" key="1">
    <citation type="submission" date="2021-02" db="EMBL/GenBank/DDBJ databases">
        <title>Genome sequence Cadophora malorum strain M34.</title>
        <authorList>
            <person name="Stefanovic E."/>
            <person name="Vu D."/>
            <person name="Scully C."/>
            <person name="Dijksterhuis J."/>
            <person name="Roader J."/>
            <person name="Houbraken J."/>
        </authorList>
    </citation>
    <scope>NUCLEOTIDE SEQUENCE</scope>
    <source>
        <strain evidence="12">M34</strain>
    </source>
</reference>
<dbReference type="PROSITE" id="PS52012">
    <property type="entry name" value="CFEM"/>
    <property type="match status" value="1"/>
</dbReference>
<keyword evidence="5" id="KW-0336">GPI-anchor</keyword>
<accession>A0A8H7WCC7</accession>
<sequence>MQLLNALVFAVSATLVVSQSASSLVAQLPSCAISCLASASTTNGCGISDYACQCGAKKADITAAATPCVLSACSQDDALKTNSLTGEICNAASSVQTSATNGGSYASYYPSTSKASATTVTTVPVSYSASVPATSAAGTATSAPSATTSGPIEATGAASRVNGGVFAAGAVVLAAFAL</sequence>
<gene>
    <name evidence="12" type="ORF">IFR04_004611</name>
</gene>
<comment type="subcellular location">
    <subcellularLocation>
        <location evidence="1">Membrane</location>
        <topology evidence="1">Lipid-anchor</topology>
        <topology evidence="1">GPI-anchor</topology>
    </subcellularLocation>
    <subcellularLocation>
        <location evidence="2">Secreted</location>
    </subcellularLocation>
</comment>
<protein>
    <recommendedName>
        <fullName evidence="11">CFEM domain-containing protein</fullName>
    </recommendedName>
</protein>
<evidence type="ECO:0000256" key="4">
    <source>
        <dbReference type="ARBA" id="ARBA00022525"/>
    </source>
</evidence>
<name>A0A8H7WCC7_9HELO</name>
<feature type="disulfide bond" evidence="9">
    <location>
        <begin position="45"/>
        <end position="52"/>
    </location>
</feature>
<evidence type="ECO:0000256" key="5">
    <source>
        <dbReference type="ARBA" id="ARBA00022622"/>
    </source>
</evidence>
<keyword evidence="9" id="KW-0408">Iron</keyword>
<evidence type="ECO:0000256" key="9">
    <source>
        <dbReference type="PROSITE-ProRule" id="PRU01356"/>
    </source>
</evidence>
<evidence type="ECO:0000256" key="6">
    <source>
        <dbReference type="ARBA" id="ARBA00022729"/>
    </source>
</evidence>
<dbReference type="AlphaFoldDB" id="A0A8H7WCC7"/>
<dbReference type="Proteomes" id="UP000664132">
    <property type="component" value="Unassembled WGS sequence"/>
</dbReference>
<dbReference type="GO" id="GO:0046872">
    <property type="term" value="F:metal ion binding"/>
    <property type="evidence" value="ECO:0007669"/>
    <property type="project" value="UniProtKB-UniRule"/>
</dbReference>
<evidence type="ECO:0000259" key="11">
    <source>
        <dbReference type="PROSITE" id="PS52012"/>
    </source>
</evidence>
<keyword evidence="6 10" id="KW-0732">Signal</keyword>
<dbReference type="GO" id="GO:0098552">
    <property type="term" value="C:side of membrane"/>
    <property type="evidence" value="ECO:0007669"/>
    <property type="project" value="UniProtKB-KW"/>
</dbReference>
<feature type="binding site" description="axial binding residue" evidence="9">
    <location>
        <position position="49"/>
    </location>
    <ligand>
        <name>heme</name>
        <dbReference type="ChEBI" id="CHEBI:30413"/>
    </ligand>
    <ligandPart>
        <name>Fe</name>
        <dbReference type="ChEBI" id="CHEBI:18248"/>
    </ligandPart>
</feature>
<feature type="signal peptide" evidence="10">
    <location>
        <begin position="1"/>
        <end position="18"/>
    </location>
</feature>
<keyword evidence="5" id="KW-0472">Membrane</keyword>
<dbReference type="Pfam" id="PF05730">
    <property type="entry name" value="CFEM"/>
    <property type="match status" value="1"/>
</dbReference>
<comment type="similarity">
    <text evidence="3">Belongs to the RBT5 family.</text>
</comment>
<evidence type="ECO:0000313" key="13">
    <source>
        <dbReference type="Proteomes" id="UP000664132"/>
    </source>
</evidence>
<evidence type="ECO:0000256" key="1">
    <source>
        <dbReference type="ARBA" id="ARBA00004589"/>
    </source>
</evidence>
<keyword evidence="8" id="KW-0449">Lipoprotein</keyword>
<evidence type="ECO:0000256" key="2">
    <source>
        <dbReference type="ARBA" id="ARBA00004613"/>
    </source>
</evidence>
<keyword evidence="7 9" id="KW-1015">Disulfide bond</keyword>
<evidence type="ECO:0000256" key="7">
    <source>
        <dbReference type="ARBA" id="ARBA00023157"/>
    </source>
</evidence>
<comment type="caution">
    <text evidence="12">The sequence shown here is derived from an EMBL/GenBank/DDBJ whole genome shotgun (WGS) entry which is preliminary data.</text>
</comment>
<evidence type="ECO:0000313" key="12">
    <source>
        <dbReference type="EMBL" id="KAG4422231.1"/>
    </source>
</evidence>
<feature type="chain" id="PRO_5034128000" description="CFEM domain-containing protein" evidence="10">
    <location>
        <begin position="19"/>
        <end position="178"/>
    </location>
</feature>
<dbReference type="EMBL" id="JAFJYH010000052">
    <property type="protein sequence ID" value="KAG4422231.1"/>
    <property type="molecule type" value="Genomic_DNA"/>
</dbReference>
<evidence type="ECO:0000256" key="10">
    <source>
        <dbReference type="SAM" id="SignalP"/>
    </source>
</evidence>
<evidence type="ECO:0000256" key="8">
    <source>
        <dbReference type="ARBA" id="ARBA00023288"/>
    </source>
</evidence>
<keyword evidence="4" id="KW-0964">Secreted</keyword>
<dbReference type="OrthoDB" id="3767534at2759"/>
<keyword evidence="9" id="KW-0479">Metal-binding</keyword>
<keyword evidence="9" id="KW-0349">Heme</keyword>
<comment type="caution">
    <text evidence="9">Lacks conserved residue(s) required for the propagation of feature annotation.</text>
</comment>